<proteinExistence type="predicted"/>
<gene>
    <name evidence="7" type="ORF">M0H32_02100</name>
</gene>
<comment type="subcellular location">
    <subcellularLocation>
        <location evidence="1">Membrane</location>
    </subcellularLocation>
</comment>
<evidence type="ECO:0000256" key="4">
    <source>
        <dbReference type="ARBA" id="ARBA00023136"/>
    </source>
</evidence>
<evidence type="ECO:0000256" key="5">
    <source>
        <dbReference type="SAM" id="Phobius"/>
    </source>
</evidence>
<dbReference type="Pfam" id="PF04116">
    <property type="entry name" value="FA_hydroxylase"/>
    <property type="match status" value="1"/>
</dbReference>
<reference evidence="7" key="1">
    <citation type="submission" date="2022-04" db="EMBL/GenBank/DDBJ databases">
        <title>Roseibium sp. CAU 1639 isolated from mud.</title>
        <authorList>
            <person name="Kim W."/>
        </authorList>
    </citation>
    <scope>NUCLEOTIDE SEQUENCE</scope>
    <source>
        <strain evidence="7">CAU 1639</strain>
    </source>
</reference>
<evidence type="ECO:0000259" key="6">
    <source>
        <dbReference type="Pfam" id="PF04116"/>
    </source>
</evidence>
<dbReference type="InterPro" id="IPR050307">
    <property type="entry name" value="Sterol_Desaturase_Related"/>
</dbReference>
<comment type="caution">
    <text evidence="7">The sequence shown here is derived from an EMBL/GenBank/DDBJ whole genome shotgun (WGS) entry which is preliminary data.</text>
</comment>
<feature type="transmembrane region" description="Helical" evidence="5">
    <location>
        <begin position="12"/>
        <end position="29"/>
    </location>
</feature>
<dbReference type="PANTHER" id="PTHR11863">
    <property type="entry name" value="STEROL DESATURASE"/>
    <property type="match status" value="1"/>
</dbReference>
<feature type="transmembrane region" description="Helical" evidence="5">
    <location>
        <begin position="78"/>
        <end position="103"/>
    </location>
</feature>
<evidence type="ECO:0000313" key="7">
    <source>
        <dbReference type="EMBL" id="MCK7610940.1"/>
    </source>
</evidence>
<keyword evidence="8" id="KW-1185">Reference proteome</keyword>
<keyword evidence="4 5" id="KW-0472">Membrane</keyword>
<dbReference type="InterPro" id="IPR006694">
    <property type="entry name" value="Fatty_acid_hydroxylase"/>
</dbReference>
<evidence type="ECO:0000256" key="1">
    <source>
        <dbReference type="ARBA" id="ARBA00004370"/>
    </source>
</evidence>
<name>A0ABT0GND8_9HYPH</name>
<evidence type="ECO:0000313" key="8">
    <source>
        <dbReference type="Proteomes" id="UP001431221"/>
    </source>
</evidence>
<accession>A0ABT0GND8</accession>
<dbReference type="EMBL" id="JALNMJ010000001">
    <property type="protein sequence ID" value="MCK7610940.1"/>
    <property type="molecule type" value="Genomic_DNA"/>
</dbReference>
<dbReference type="RefSeq" id="WP_248150098.1">
    <property type="nucleotide sequence ID" value="NZ_JALNMJ010000001.1"/>
</dbReference>
<protein>
    <submittedName>
        <fullName evidence="7">Sterol desaturase family protein</fullName>
    </submittedName>
</protein>
<dbReference type="Proteomes" id="UP001431221">
    <property type="component" value="Unassembled WGS sequence"/>
</dbReference>
<organism evidence="7 8">
    <name type="scientific">Roseibium sediminicola</name>
    <dbReference type="NCBI Taxonomy" id="2933272"/>
    <lineage>
        <taxon>Bacteria</taxon>
        <taxon>Pseudomonadati</taxon>
        <taxon>Pseudomonadota</taxon>
        <taxon>Alphaproteobacteria</taxon>
        <taxon>Hyphomicrobiales</taxon>
        <taxon>Stappiaceae</taxon>
        <taxon>Roseibium</taxon>
    </lineage>
</organism>
<keyword evidence="2 5" id="KW-0812">Transmembrane</keyword>
<sequence>MFDEIDINTLRMACFGGVFLAMALMEVWLPRRGLKSSRLKRWPTNWGFILLDALLVRLIFPIGGVGLALLAQDKGWGLFGLLGWSGIVVGLLAFLVLDLAVWFQHLASHKIPLFWRVHRVHHADSEVDATTALRFHPIEILLSFVWKGAVIVALGGPWEAVLLFEIVLNGSAVFSHANLKIPERADRLLRWLVVTPDMHRIHHSVLRRETDSNYGFYLSVWDRLFGTYTEDPEQGHETMEIGLGPSLTPRAHSFPFSLAIPFVTTHEQKRGEKHGEAPAQER</sequence>
<evidence type="ECO:0000256" key="2">
    <source>
        <dbReference type="ARBA" id="ARBA00022692"/>
    </source>
</evidence>
<evidence type="ECO:0000256" key="3">
    <source>
        <dbReference type="ARBA" id="ARBA00022989"/>
    </source>
</evidence>
<keyword evidence="3 5" id="KW-1133">Transmembrane helix</keyword>
<feature type="transmembrane region" description="Helical" evidence="5">
    <location>
        <begin position="49"/>
        <end position="71"/>
    </location>
</feature>
<feature type="domain" description="Fatty acid hydroxylase" evidence="6">
    <location>
        <begin position="91"/>
        <end position="227"/>
    </location>
</feature>